<feature type="signal peptide" evidence="5">
    <location>
        <begin position="1"/>
        <end position="20"/>
    </location>
</feature>
<evidence type="ECO:0000313" key="6">
    <source>
        <dbReference type="EMBL" id="TGZ80369.1"/>
    </source>
</evidence>
<evidence type="ECO:0000256" key="1">
    <source>
        <dbReference type="ARBA" id="ARBA00004196"/>
    </source>
</evidence>
<reference evidence="6 7" key="1">
    <citation type="submission" date="2019-04" db="EMBL/GenBank/DDBJ databases">
        <title>Comparative genomics and transcriptomics to analyze fruiting body development in filamentous ascomycetes.</title>
        <authorList>
            <consortium name="DOE Joint Genome Institute"/>
            <person name="Lutkenhaus R."/>
            <person name="Traeger S."/>
            <person name="Breuer J."/>
            <person name="Kuo A."/>
            <person name="Lipzen A."/>
            <person name="Pangilinan J."/>
            <person name="Dilworth D."/>
            <person name="Sandor L."/>
            <person name="Poggeler S."/>
            <person name="Barry K."/>
            <person name="Grigoriev I.V."/>
            <person name="Nowrousian M."/>
        </authorList>
    </citation>
    <scope>NUCLEOTIDE SEQUENCE [LARGE SCALE GENOMIC DNA]</scope>
    <source>
        <strain evidence="6 7">CBS 389.68</strain>
    </source>
</reference>
<accession>A0A4S2MUT6</accession>
<gene>
    <name evidence="6" type="ORF">EX30DRAFT_307764</name>
</gene>
<dbReference type="SUPFAM" id="SSF52058">
    <property type="entry name" value="L domain-like"/>
    <property type="match status" value="2"/>
</dbReference>
<dbReference type="Proteomes" id="UP000298138">
    <property type="component" value="Unassembled WGS sequence"/>
</dbReference>
<dbReference type="InterPro" id="IPR032675">
    <property type="entry name" value="LRR_dom_sf"/>
</dbReference>
<proteinExistence type="predicted"/>
<organism evidence="6 7">
    <name type="scientific">Ascodesmis nigricans</name>
    <dbReference type="NCBI Taxonomy" id="341454"/>
    <lineage>
        <taxon>Eukaryota</taxon>
        <taxon>Fungi</taxon>
        <taxon>Dikarya</taxon>
        <taxon>Ascomycota</taxon>
        <taxon>Pezizomycotina</taxon>
        <taxon>Pezizomycetes</taxon>
        <taxon>Pezizales</taxon>
        <taxon>Ascodesmidaceae</taxon>
        <taxon>Ascodesmis</taxon>
    </lineage>
</organism>
<dbReference type="STRING" id="341454.A0A4S2MUT6"/>
<evidence type="ECO:0000256" key="5">
    <source>
        <dbReference type="SAM" id="SignalP"/>
    </source>
</evidence>
<name>A0A4S2MUT6_9PEZI</name>
<dbReference type="InterPro" id="IPR051648">
    <property type="entry name" value="CWI-Assembly_Regulator"/>
</dbReference>
<sequence>MFSLRTLALMALAFSGAVNGAVCDSDFELESDGDISKLSSCRELKGSLVVGEKVTRVTLPQELQTIAKDLVIQSATDLIVIEGPSLKKIGGLFELRELIRLQQLTMPKLAEVGGIRWVTLPNLRELQFETGITKASDVYISDTLLQSLQGLNLTTANTFVVANNRYLKQVDLALKSVGDSLDINFNAKGIEASFPDLVWAMNVSLGDAGSISFPKLQKVNSSISFVNNTFEEASFPALKEVGESLSFISCTELTNLTAPKLESVYGTFMLANNTKLEEVKGFQSLKSVGGAIDLSGVFTEVELPALEDVRGTFNLQSTGELDCEPFNELDNSGVVQGGTFTCEGSKEVAESTEGGASTGGGKKKDDDKKGAAGTITANLALVAAAGAAVLFAL</sequence>
<evidence type="ECO:0000256" key="3">
    <source>
        <dbReference type="ARBA" id="ARBA00023180"/>
    </source>
</evidence>
<evidence type="ECO:0008006" key="8">
    <source>
        <dbReference type="Google" id="ProtNLM"/>
    </source>
</evidence>
<comment type="subcellular location">
    <subcellularLocation>
        <location evidence="1">Cell envelope</location>
    </subcellularLocation>
</comment>
<evidence type="ECO:0000256" key="4">
    <source>
        <dbReference type="SAM" id="MobiDB-lite"/>
    </source>
</evidence>
<keyword evidence="3" id="KW-0325">Glycoprotein</keyword>
<keyword evidence="7" id="KW-1185">Reference proteome</keyword>
<protein>
    <recommendedName>
        <fullName evidence="8">GPI-anchored cell wall organization protein Ecm33</fullName>
    </recommendedName>
</protein>
<dbReference type="FunCoup" id="A0A4S2MUT6">
    <property type="interactions" value="130"/>
</dbReference>
<evidence type="ECO:0000256" key="2">
    <source>
        <dbReference type="ARBA" id="ARBA00022729"/>
    </source>
</evidence>
<dbReference type="AlphaFoldDB" id="A0A4S2MUT6"/>
<dbReference type="OrthoDB" id="536881at2759"/>
<dbReference type="EMBL" id="ML220125">
    <property type="protein sequence ID" value="TGZ80369.1"/>
    <property type="molecule type" value="Genomic_DNA"/>
</dbReference>
<evidence type="ECO:0000313" key="7">
    <source>
        <dbReference type="Proteomes" id="UP000298138"/>
    </source>
</evidence>
<dbReference type="PANTHER" id="PTHR31018">
    <property type="entry name" value="SPORULATION-SPECIFIC PROTEIN-RELATED"/>
    <property type="match status" value="1"/>
</dbReference>
<keyword evidence="2 5" id="KW-0732">Signal</keyword>
<dbReference type="Gene3D" id="3.80.10.10">
    <property type="entry name" value="Ribonuclease Inhibitor"/>
    <property type="match status" value="1"/>
</dbReference>
<dbReference type="InParanoid" id="A0A4S2MUT6"/>
<feature type="region of interest" description="Disordered" evidence="4">
    <location>
        <begin position="346"/>
        <end position="368"/>
    </location>
</feature>
<dbReference type="PANTHER" id="PTHR31018:SF3">
    <property type="entry name" value="RECEPTOR PROTEIN-TYROSINE KINASE"/>
    <property type="match status" value="1"/>
</dbReference>
<feature type="chain" id="PRO_5021026118" description="GPI-anchored cell wall organization protein Ecm33" evidence="5">
    <location>
        <begin position="21"/>
        <end position="393"/>
    </location>
</feature>